<keyword evidence="2" id="KW-0378">Hydrolase</keyword>
<name>A0A368X901_9BURK</name>
<keyword evidence="3" id="KW-1185">Reference proteome</keyword>
<dbReference type="PANTHER" id="PTHR42951">
    <property type="entry name" value="METALLO-BETA-LACTAMASE DOMAIN-CONTAINING"/>
    <property type="match status" value="1"/>
</dbReference>
<dbReference type="SMART" id="SM00849">
    <property type="entry name" value="Lactamase_B"/>
    <property type="match status" value="1"/>
</dbReference>
<sequence length="310" mass="33241">MAAIELPPGVALFERGWLSSNNLLLRDPQGIGPTALVDSGYCTHAVQTLALLQQALGGAPLERLLNTHLHSDHCGGNAALQQHYPQLHTAIPPGQAEAVRDWDDDALSYAPTGQLCPRFGIDGLLQPGQEIVLGAGRWQVHAAPGHDPHAVLLFEPAWGLLVAGDALWQNGFGVVFPELEGESAFAEVGASLDLIERLAPRLVIPGHGSAFDDVGPALDRARRRLEGFVAAPRKHALYAAKVLLKFKLLELQSIAEAELLAWAQRTPYFQTLHARHFADAGAIDAWGGSLVEDLLRSGAAAREGPLLLNR</sequence>
<dbReference type="CDD" id="cd06262">
    <property type="entry name" value="metallo-hydrolase-like_MBL-fold"/>
    <property type="match status" value="1"/>
</dbReference>
<evidence type="ECO:0000313" key="2">
    <source>
        <dbReference type="EMBL" id="RCW64430.1"/>
    </source>
</evidence>
<proteinExistence type="predicted"/>
<dbReference type="InterPro" id="IPR001279">
    <property type="entry name" value="Metallo-B-lactamas"/>
</dbReference>
<dbReference type="EMBL" id="QPJK01000015">
    <property type="protein sequence ID" value="RCW64430.1"/>
    <property type="molecule type" value="Genomic_DNA"/>
</dbReference>
<gene>
    <name evidence="2" type="ORF">DES41_11554</name>
</gene>
<accession>A0A368X901</accession>
<evidence type="ECO:0000313" key="3">
    <source>
        <dbReference type="Proteomes" id="UP000252884"/>
    </source>
</evidence>
<dbReference type="RefSeq" id="WP_114472298.1">
    <property type="nucleotide sequence ID" value="NZ_QPJK01000015.1"/>
</dbReference>
<evidence type="ECO:0000259" key="1">
    <source>
        <dbReference type="SMART" id="SM00849"/>
    </source>
</evidence>
<dbReference type="Gene3D" id="3.60.15.10">
    <property type="entry name" value="Ribonuclease Z/Hydroxyacylglutathione hydrolase-like"/>
    <property type="match status" value="1"/>
</dbReference>
<dbReference type="PANTHER" id="PTHR42951:SF14">
    <property type="entry name" value="METALLO-BETA-LACTAMASE SUPERFAMILY PROTEIN"/>
    <property type="match status" value="1"/>
</dbReference>
<dbReference type="AlphaFoldDB" id="A0A368X901"/>
<dbReference type="GO" id="GO:0016787">
    <property type="term" value="F:hydrolase activity"/>
    <property type="evidence" value="ECO:0007669"/>
    <property type="project" value="UniProtKB-KW"/>
</dbReference>
<protein>
    <submittedName>
        <fullName evidence="2">Glyoxylase-like metal-dependent hydrolase (Beta-lactamase superfamily II)</fullName>
    </submittedName>
</protein>
<dbReference type="InterPro" id="IPR050855">
    <property type="entry name" value="NDM-1-like"/>
</dbReference>
<dbReference type="Pfam" id="PF00753">
    <property type="entry name" value="Lactamase_B"/>
    <property type="match status" value="1"/>
</dbReference>
<dbReference type="Proteomes" id="UP000252884">
    <property type="component" value="Unassembled WGS sequence"/>
</dbReference>
<dbReference type="InterPro" id="IPR036866">
    <property type="entry name" value="RibonucZ/Hydroxyglut_hydro"/>
</dbReference>
<dbReference type="SUPFAM" id="SSF56281">
    <property type="entry name" value="Metallo-hydrolase/oxidoreductase"/>
    <property type="match status" value="1"/>
</dbReference>
<organism evidence="2 3">
    <name type="scientific">Pseudorhodoferax soli</name>
    <dbReference type="NCBI Taxonomy" id="545864"/>
    <lineage>
        <taxon>Bacteria</taxon>
        <taxon>Pseudomonadati</taxon>
        <taxon>Pseudomonadota</taxon>
        <taxon>Betaproteobacteria</taxon>
        <taxon>Burkholderiales</taxon>
        <taxon>Comamonadaceae</taxon>
    </lineage>
</organism>
<reference evidence="2 3" key="1">
    <citation type="submission" date="2018-07" db="EMBL/GenBank/DDBJ databases">
        <title>Genomic Encyclopedia of Type Strains, Phase IV (KMG-IV): sequencing the most valuable type-strain genomes for metagenomic binning, comparative biology and taxonomic classification.</title>
        <authorList>
            <person name="Goeker M."/>
        </authorList>
    </citation>
    <scope>NUCLEOTIDE SEQUENCE [LARGE SCALE GENOMIC DNA]</scope>
    <source>
        <strain evidence="2 3">DSM 21634</strain>
    </source>
</reference>
<feature type="domain" description="Metallo-beta-lactamase" evidence="1">
    <location>
        <begin position="19"/>
        <end position="207"/>
    </location>
</feature>
<dbReference type="OrthoDB" id="2971563at2"/>
<comment type="caution">
    <text evidence="2">The sequence shown here is derived from an EMBL/GenBank/DDBJ whole genome shotgun (WGS) entry which is preliminary data.</text>
</comment>